<accession>A0A452GIT2</accession>
<evidence type="ECO:0000259" key="6">
    <source>
        <dbReference type="PROSITE" id="PS51501"/>
    </source>
</evidence>
<reference evidence="7" key="2">
    <citation type="submission" date="2025-08" db="UniProtKB">
        <authorList>
            <consortium name="Ensembl"/>
        </authorList>
    </citation>
    <scope>IDENTIFICATION</scope>
</reference>
<evidence type="ECO:0000256" key="1">
    <source>
        <dbReference type="ARBA" id="ARBA00022723"/>
    </source>
</evidence>
<keyword evidence="2 4" id="KW-0863">Zinc-finger</keyword>
<keyword evidence="3" id="KW-0862">Zinc</keyword>
<reference evidence="8" key="1">
    <citation type="journal article" date="2017" name="PLoS ONE">
        <title>The Agassiz's desert tortoise genome provides a resource for the conservation of a threatened species.</title>
        <authorList>
            <person name="Tollis M."/>
            <person name="DeNardo D.F."/>
            <person name="Cornelius J.A."/>
            <person name="Dolby G.A."/>
            <person name="Edwards T."/>
            <person name="Henen B.T."/>
            <person name="Karl A.E."/>
            <person name="Murphy R.W."/>
            <person name="Kusumi K."/>
        </authorList>
    </citation>
    <scope>NUCLEOTIDE SEQUENCE [LARGE SCALE GENOMIC DNA]</scope>
</reference>
<proteinExistence type="predicted"/>
<keyword evidence="1" id="KW-0479">Metal-binding</keyword>
<dbReference type="STRING" id="38772.ENSGAGP00000001513"/>
<reference evidence="7" key="3">
    <citation type="submission" date="2025-09" db="UniProtKB">
        <authorList>
            <consortium name="Ensembl"/>
        </authorList>
    </citation>
    <scope>IDENTIFICATION</scope>
</reference>
<organism evidence="7 8">
    <name type="scientific">Gopherus agassizii</name>
    <name type="common">Agassiz's desert tortoise</name>
    <dbReference type="NCBI Taxonomy" id="38772"/>
    <lineage>
        <taxon>Eukaryota</taxon>
        <taxon>Metazoa</taxon>
        <taxon>Chordata</taxon>
        <taxon>Craniata</taxon>
        <taxon>Vertebrata</taxon>
        <taxon>Euteleostomi</taxon>
        <taxon>Archelosauria</taxon>
        <taxon>Testudinata</taxon>
        <taxon>Testudines</taxon>
        <taxon>Cryptodira</taxon>
        <taxon>Durocryptodira</taxon>
        <taxon>Testudinoidea</taxon>
        <taxon>Testudinidae</taxon>
        <taxon>Gopherus</taxon>
    </lineage>
</organism>
<dbReference type="Proteomes" id="UP000291020">
    <property type="component" value="Unassembled WGS sequence"/>
</dbReference>
<evidence type="ECO:0000256" key="5">
    <source>
        <dbReference type="SAM" id="MobiDB-lite"/>
    </source>
</evidence>
<feature type="domain" description="DNL-type" evidence="6">
    <location>
        <begin position="61"/>
        <end position="158"/>
    </location>
</feature>
<evidence type="ECO:0000313" key="7">
    <source>
        <dbReference type="Ensembl" id="ENSGAGP00000001513.1"/>
    </source>
</evidence>
<dbReference type="InterPro" id="IPR007853">
    <property type="entry name" value="Znf_DNL-typ"/>
</dbReference>
<sequence length="176" mass="19072">MLRAGRRLGPLGARLGSVWRWAPPSRPRARAAPGPHPCCPEPAWPRRLCSAPGPGGAVGQVEATHYRLVYTCQVCKTRSAKTISKLAYYNGVVIVQCPGCKNHHVIADNLGWFSDLEGKRNIEEILAAKGEKVRRVVGEDSLELLLERTAETESQNHHPEGEGGGRSSESGDKGTT</sequence>
<dbReference type="GO" id="GO:0008270">
    <property type="term" value="F:zinc ion binding"/>
    <property type="evidence" value="ECO:0007669"/>
    <property type="project" value="UniProtKB-KW"/>
</dbReference>
<evidence type="ECO:0000256" key="4">
    <source>
        <dbReference type="PROSITE-ProRule" id="PRU00834"/>
    </source>
</evidence>
<dbReference type="AlphaFoldDB" id="A0A452GIT2"/>
<dbReference type="InterPro" id="IPR024158">
    <property type="entry name" value="Mt_import_TIM15"/>
</dbReference>
<protein>
    <recommendedName>
        <fullName evidence="6">DNL-type domain-containing protein</fullName>
    </recommendedName>
</protein>
<dbReference type="PANTHER" id="PTHR20922">
    <property type="entry name" value="DNL-TYPE ZINC FINGER PROTEIN"/>
    <property type="match status" value="1"/>
</dbReference>
<dbReference type="GO" id="GO:0005739">
    <property type="term" value="C:mitochondrion"/>
    <property type="evidence" value="ECO:0007669"/>
    <property type="project" value="TreeGrafter"/>
</dbReference>
<dbReference type="GO" id="GO:0050821">
    <property type="term" value="P:protein stabilization"/>
    <property type="evidence" value="ECO:0007669"/>
    <property type="project" value="TreeGrafter"/>
</dbReference>
<dbReference type="GO" id="GO:0051087">
    <property type="term" value="F:protein-folding chaperone binding"/>
    <property type="evidence" value="ECO:0007669"/>
    <property type="project" value="TreeGrafter"/>
</dbReference>
<evidence type="ECO:0000256" key="3">
    <source>
        <dbReference type="ARBA" id="ARBA00022833"/>
    </source>
</evidence>
<dbReference type="Pfam" id="PF05180">
    <property type="entry name" value="zf-DNL"/>
    <property type="match status" value="1"/>
</dbReference>
<dbReference type="GO" id="GO:0030150">
    <property type="term" value="P:protein import into mitochondrial matrix"/>
    <property type="evidence" value="ECO:0007669"/>
    <property type="project" value="TreeGrafter"/>
</dbReference>
<dbReference type="GO" id="GO:0006457">
    <property type="term" value="P:protein folding"/>
    <property type="evidence" value="ECO:0007669"/>
    <property type="project" value="TreeGrafter"/>
</dbReference>
<dbReference type="Ensembl" id="ENSGAGT00000001727.1">
    <property type="protein sequence ID" value="ENSGAGP00000001513.1"/>
    <property type="gene ID" value="ENSGAGG00000001220.1"/>
</dbReference>
<dbReference type="PANTHER" id="PTHR20922:SF13">
    <property type="entry name" value="DNL-TYPE ZINC FINGER PROTEIN"/>
    <property type="match status" value="1"/>
</dbReference>
<keyword evidence="8" id="KW-1185">Reference proteome</keyword>
<evidence type="ECO:0000256" key="2">
    <source>
        <dbReference type="ARBA" id="ARBA00022771"/>
    </source>
</evidence>
<name>A0A452GIT2_9SAUR</name>
<dbReference type="PROSITE" id="PS51501">
    <property type="entry name" value="ZF_DNL"/>
    <property type="match status" value="1"/>
</dbReference>
<feature type="region of interest" description="Disordered" evidence="5">
    <location>
        <begin position="146"/>
        <end position="176"/>
    </location>
</feature>
<evidence type="ECO:0000313" key="8">
    <source>
        <dbReference type="Proteomes" id="UP000291020"/>
    </source>
</evidence>